<proteinExistence type="inferred from homology"/>
<keyword evidence="10" id="KW-1015">Disulfide bond</keyword>
<evidence type="ECO:0000256" key="9">
    <source>
        <dbReference type="ARBA" id="ARBA00023125"/>
    </source>
</evidence>
<dbReference type="InterPro" id="IPR034768">
    <property type="entry name" value="4FE4S_WBL"/>
</dbReference>
<comment type="cofactor">
    <cofactor evidence="1">
        <name>[4Fe-4S] cluster</name>
        <dbReference type="ChEBI" id="CHEBI:49883"/>
    </cofactor>
</comment>
<evidence type="ECO:0000256" key="5">
    <source>
        <dbReference type="ARBA" id="ARBA00022723"/>
    </source>
</evidence>
<keyword evidence="7" id="KW-0411">Iron-sulfur</keyword>
<dbReference type="EMBL" id="BNDW01000042">
    <property type="protein sequence ID" value="GHI24209.1"/>
    <property type="molecule type" value="Genomic_DNA"/>
</dbReference>
<evidence type="ECO:0000313" key="14">
    <source>
        <dbReference type="EMBL" id="GHI24209.1"/>
    </source>
</evidence>
<dbReference type="InterPro" id="IPR003482">
    <property type="entry name" value="Whib"/>
</dbReference>
<evidence type="ECO:0000256" key="3">
    <source>
        <dbReference type="ARBA" id="ARBA00006597"/>
    </source>
</evidence>
<evidence type="ECO:0000256" key="1">
    <source>
        <dbReference type="ARBA" id="ARBA00001966"/>
    </source>
</evidence>
<evidence type="ECO:0000256" key="6">
    <source>
        <dbReference type="ARBA" id="ARBA00023004"/>
    </source>
</evidence>
<name>A0ABQ3PGR2_9ACTN</name>
<sequence length="167" mass="18526">MDWRHNAVCRDEDPDLFFPIGTTGPALLQIEEAKSVCRRCPVMEACLQWALESGQVREGGLGTAWRRTSGGQEKRPRRPANTGPAPDRGGHGMKTLLAVLTQRVPLRHLWQCAPTAQLLVGETESCQRCMDLTPRVRFADTVEAPRSTVDRRPEPDCIATIVILLSV</sequence>
<dbReference type="PANTHER" id="PTHR38839">
    <property type="entry name" value="TRANSCRIPTIONAL REGULATOR WHID-RELATED"/>
    <property type="match status" value="1"/>
</dbReference>
<evidence type="ECO:0000259" key="13">
    <source>
        <dbReference type="PROSITE" id="PS51674"/>
    </source>
</evidence>
<dbReference type="Pfam" id="PF02467">
    <property type="entry name" value="Whib"/>
    <property type="match status" value="1"/>
</dbReference>
<evidence type="ECO:0000256" key="11">
    <source>
        <dbReference type="ARBA" id="ARBA00023163"/>
    </source>
</evidence>
<dbReference type="PANTHER" id="PTHR38839:SF6">
    <property type="entry name" value="TRANSCRIPTIONAL REGULATOR WHIB1"/>
    <property type="match status" value="1"/>
</dbReference>
<keyword evidence="4" id="KW-0004">4Fe-4S</keyword>
<gene>
    <name evidence="14" type="ORF">Shyd_55800</name>
</gene>
<organism evidence="14 15">
    <name type="scientific">Streptomyces hydrogenans</name>
    <dbReference type="NCBI Taxonomy" id="1873719"/>
    <lineage>
        <taxon>Bacteria</taxon>
        <taxon>Bacillati</taxon>
        <taxon>Actinomycetota</taxon>
        <taxon>Actinomycetes</taxon>
        <taxon>Kitasatosporales</taxon>
        <taxon>Streptomycetaceae</taxon>
        <taxon>Streptomyces</taxon>
    </lineage>
</organism>
<keyword evidence="5" id="KW-0479">Metal-binding</keyword>
<evidence type="ECO:0000313" key="15">
    <source>
        <dbReference type="Proteomes" id="UP001052739"/>
    </source>
</evidence>
<dbReference type="PROSITE" id="PS51674">
    <property type="entry name" value="4FE4S_WBL"/>
    <property type="match status" value="1"/>
</dbReference>
<keyword evidence="9" id="KW-0238">DNA-binding</keyword>
<comment type="subcellular location">
    <subcellularLocation>
        <location evidence="2">Cytoplasm</location>
    </subcellularLocation>
</comment>
<evidence type="ECO:0000256" key="12">
    <source>
        <dbReference type="SAM" id="MobiDB-lite"/>
    </source>
</evidence>
<feature type="domain" description="4Fe-4S Wbl-type" evidence="13">
    <location>
        <begin position="8"/>
        <end position="79"/>
    </location>
</feature>
<dbReference type="Proteomes" id="UP001052739">
    <property type="component" value="Unassembled WGS sequence"/>
</dbReference>
<protein>
    <recommendedName>
        <fullName evidence="13">4Fe-4S Wbl-type domain-containing protein</fullName>
    </recommendedName>
</protein>
<comment type="caution">
    <text evidence="14">The sequence shown here is derived from an EMBL/GenBank/DDBJ whole genome shotgun (WGS) entry which is preliminary data.</text>
</comment>
<evidence type="ECO:0000256" key="7">
    <source>
        <dbReference type="ARBA" id="ARBA00023014"/>
    </source>
</evidence>
<comment type="similarity">
    <text evidence="3">Belongs to the WhiB family.</text>
</comment>
<reference evidence="14" key="1">
    <citation type="submission" date="2024-05" db="EMBL/GenBank/DDBJ databases">
        <title>Whole genome shotgun sequence of Streptomyces hydrogenans NBRC 13475.</title>
        <authorList>
            <person name="Komaki H."/>
            <person name="Tamura T."/>
        </authorList>
    </citation>
    <scope>NUCLEOTIDE SEQUENCE</scope>
    <source>
        <strain evidence="14">NBRC 13475</strain>
    </source>
</reference>
<keyword evidence="6" id="KW-0408">Iron</keyword>
<keyword evidence="8" id="KW-0805">Transcription regulation</keyword>
<accession>A0ABQ3PGR2</accession>
<keyword evidence="15" id="KW-1185">Reference proteome</keyword>
<evidence type="ECO:0000256" key="4">
    <source>
        <dbReference type="ARBA" id="ARBA00022485"/>
    </source>
</evidence>
<feature type="region of interest" description="Disordered" evidence="12">
    <location>
        <begin position="61"/>
        <end position="92"/>
    </location>
</feature>
<evidence type="ECO:0000256" key="8">
    <source>
        <dbReference type="ARBA" id="ARBA00023015"/>
    </source>
</evidence>
<evidence type="ECO:0000256" key="10">
    <source>
        <dbReference type="ARBA" id="ARBA00023157"/>
    </source>
</evidence>
<evidence type="ECO:0000256" key="2">
    <source>
        <dbReference type="ARBA" id="ARBA00004496"/>
    </source>
</evidence>
<keyword evidence="11" id="KW-0804">Transcription</keyword>